<dbReference type="Gene3D" id="1.10.287.70">
    <property type="match status" value="1"/>
</dbReference>
<keyword evidence="4" id="KW-0813">Transport</keyword>
<accession>A0ABU1LQ31</accession>
<evidence type="ECO:0000256" key="1">
    <source>
        <dbReference type="ARBA" id="ARBA00004651"/>
    </source>
</evidence>
<dbReference type="Pfam" id="PF02254">
    <property type="entry name" value="TrkA_N"/>
    <property type="match status" value="1"/>
</dbReference>
<keyword evidence="4" id="KW-0407">Ion channel</keyword>
<dbReference type="InterPro" id="IPR050721">
    <property type="entry name" value="Trk_Ktr_HKT_K-transport"/>
</dbReference>
<feature type="transmembrane region" description="Helical" evidence="2">
    <location>
        <begin position="80"/>
        <end position="102"/>
    </location>
</feature>
<dbReference type="PANTHER" id="PTHR43833">
    <property type="entry name" value="POTASSIUM CHANNEL PROTEIN 2-RELATED-RELATED"/>
    <property type="match status" value="1"/>
</dbReference>
<organism evidence="4 5">
    <name type="scientific">Paraburkholderia terricola</name>
    <dbReference type="NCBI Taxonomy" id="169427"/>
    <lineage>
        <taxon>Bacteria</taxon>
        <taxon>Pseudomonadati</taxon>
        <taxon>Pseudomonadota</taxon>
        <taxon>Betaproteobacteria</taxon>
        <taxon>Burkholderiales</taxon>
        <taxon>Burkholderiaceae</taxon>
        <taxon>Paraburkholderia</taxon>
    </lineage>
</organism>
<evidence type="ECO:0000313" key="5">
    <source>
        <dbReference type="Proteomes" id="UP001264340"/>
    </source>
</evidence>
<dbReference type="Gene3D" id="3.40.50.720">
    <property type="entry name" value="NAD(P)-binding Rossmann-like Domain"/>
    <property type="match status" value="1"/>
</dbReference>
<dbReference type="EMBL" id="JAVDRP010000004">
    <property type="protein sequence ID" value="MDR6408849.1"/>
    <property type="molecule type" value="Genomic_DNA"/>
</dbReference>
<evidence type="ECO:0000259" key="3">
    <source>
        <dbReference type="PROSITE" id="PS51201"/>
    </source>
</evidence>
<proteinExistence type="predicted"/>
<dbReference type="Proteomes" id="UP001264340">
    <property type="component" value="Unassembled WGS sequence"/>
</dbReference>
<dbReference type="Pfam" id="PF07885">
    <property type="entry name" value="Ion_trans_2"/>
    <property type="match status" value="1"/>
</dbReference>
<dbReference type="PANTHER" id="PTHR43833:SF9">
    <property type="entry name" value="POTASSIUM CHANNEL PROTEIN YUGO-RELATED"/>
    <property type="match status" value="1"/>
</dbReference>
<gene>
    <name evidence="4" type="ORF">J2804_002253</name>
</gene>
<feature type="transmembrane region" description="Helical" evidence="2">
    <location>
        <begin position="114"/>
        <end position="137"/>
    </location>
</feature>
<dbReference type="PROSITE" id="PS51201">
    <property type="entry name" value="RCK_N"/>
    <property type="match status" value="1"/>
</dbReference>
<dbReference type="SUPFAM" id="SSF51735">
    <property type="entry name" value="NAD(P)-binding Rossmann-fold domains"/>
    <property type="match status" value="1"/>
</dbReference>
<dbReference type="InterPro" id="IPR013099">
    <property type="entry name" value="K_chnl_dom"/>
</dbReference>
<keyword evidence="2" id="KW-1133">Transmembrane helix</keyword>
<protein>
    <submittedName>
        <fullName evidence="4">Voltage-gated potassium channel</fullName>
    </submittedName>
</protein>
<dbReference type="InterPro" id="IPR003148">
    <property type="entry name" value="RCK_N"/>
</dbReference>
<reference evidence="4 5" key="1">
    <citation type="submission" date="2023-07" db="EMBL/GenBank/DDBJ databases">
        <title>Sorghum-associated microbial communities from plants grown in Nebraska, USA.</title>
        <authorList>
            <person name="Schachtman D."/>
        </authorList>
    </citation>
    <scope>NUCLEOTIDE SEQUENCE [LARGE SCALE GENOMIC DNA]</scope>
    <source>
        <strain evidence="4 5">DS1316</strain>
    </source>
</reference>
<dbReference type="SUPFAM" id="SSF81324">
    <property type="entry name" value="Voltage-gated potassium channels"/>
    <property type="match status" value="1"/>
</dbReference>
<keyword evidence="4" id="KW-0406">Ion transport</keyword>
<comment type="caution">
    <text evidence="4">The sequence shown here is derived from an EMBL/GenBank/DDBJ whole genome shotgun (WGS) entry which is preliminary data.</text>
</comment>
<keyword evidence="5" id="KW-1185">Reference proteome</keyword>
<keyword evidence="2" id="KW-0472">Membrane</keyword>
<name>A0ABU1LQ31_9BURK</name>
<dbReference type="InterPro" id="IPR036291">
    <property type="entry name" value="NAD(P)-bd_dom_sf"/>
</dbReference>
<sequence>MPDVPHPQLKSKPRAPRLRLPRRARSAWQAPRARILFTRPAASPQRVLLQRIGLVAALCVLAFVVLYLDRDGLRDANRKVLGIVDLMYFTMVTVATVGYGDIVPVTARARLIDAFFIVPIRIIIWFVFLGTAYQFVIQRVIEEFRMKRLQKQLRDHVVICGYGLSGSVAVRELLESGFAATSIVVIDPQQAALEAAASLGVAGLLGDPSREDLLQQAQVRIAKAVIIAVADDATAILLTLTVRSVAPQTKIVVRIREQTYQRQLRQAGANVIVSSTRIGGLLLADAVDSDYIVPFINDLLSARGRVNLIEREASAEEVGRWSNALPGAVVVGLVRAGRILSFYDDEPCPIEAGDLLMLIQSARQTSGTAVA</sequence>
<feature type="transmembrane region" description="Helical" evidence="2">
    <location>
        <begin position="48"/>
        <end position="68"/>
    </location>
</feature>
<feature type="domain" description="RCK N-terminal" evidence="3">
    <location>
        <begin position="154"/>
        <end position="274"/>
    </location>
</feature>
<keyword evidence="2" id="KW-0812">Transmembrane</keyword>
<comment type="subcellular location">
    <subcellularLocation>
        <location evidence="1">Cell membrane</location>
        <topology evidence="1">Multi-pass membrane protein</topology>
    </subcellularLocation>
</comment>
<dbReference type="GO" id="GO:0034220">
    <property type="term" value="P:monoatomic ion transmembrane transport"/>
    <property type="evidence" value="ECO:0007669"/>
    <property type="project" value="UniProtKB-KW"/>
</dbReference>
<evidence type="ECO:0000313" key="4">
    <source>
        <dbReference type="EMBL" id="MDR6408849.1"/>
    </source>
</evidence>
<evidence type="ECO:0000256" key="2">
    <source>
        <dbReference type="SAM" id="Phobius"/>
    </source>
</evidence>